<dbReference type="Proteomes" id="UP000238392">
    <property type="component" value="Unassembled WGS sequence"/>
</dbReference>
<dbReference type="Gene3D" id="3.30.360.10">
    <property type="entry name" value="Dihydrodipicolinate Reductase, domain 2"/>
    <property type="match status" value="1"/>
</dbReference>
<feature type="domain" description="Gfo/Idh/MocA-like oxidoreductase N-terminal" evidence="1">
    <location>
        <begin position="5"/>
        <end position="114"/>
    </location>
</feature>
<comment type="caution">
    <text evidence="2">The sequence shown here is derived from an EMBL/GenBank/DDBJ whole genome shotgun (WGS) entry which is preliminary data.</text>
</comment>
<name>A0A2T0WES8_9RHOB</name>
<keyword evidence="3" id="KW-1185">Reference proteome</keyword>
<evidence type="ECO:0000313" key="3">
    <source>
        <dbReference type="Proteomes" id="UP000238392"/>
    </source>
</evidence>
<accession>A0A2T0WES8</accession>
<protein>
    <submittedName>
        <fullName evidence="2">D-galactose 1-dehydrogenase</fullName>
    </submittedName>
</protein>
<dbReference type="PANTHER" id="PTHR43818">
    <property type="entry name" value="BCDNA.GH03377"/>
    <property type="match status" value="1"/>
</dbReference>
<dbReference type="OrthoDB" id="9813657at2"/>
<proteinExistence type="predicted"/>
<organism evidence="2 3">
    <name type="scientific">Donghicola tyrosinivorans</name>
    <dbReference type="NCBI Taxonomy" id="1652492"/>
    <lineage>
        <taxon>Bacteria</taxon>
        <taxon>Pseudomonadati</taxon>
        <taxon>Pseudomonadota</taxon>
        <taxon>Alphaproteobacteria</taxon>
        <taxon>Rhodobacterales</taxon>
        <taxon>Roseobacteraceae</taxon>
        <taxon>Donghicola</taxon>
    </lineage>
</organism>
<dbReference type="EMBL" id="PVTQ01000017">
    <property type="protein sequence ID" value="PRY85223.1"/>
    <property type="molecule type" value="Genomic_DNA"/>
</dbReference>
<reference evidence="2 3" key="1">
    <citation type="submission" date="2018-03" db="EMBL/GenBank/DDBJ databases">
        <title>Genomic Encyclopedia of Archaeal and Bacterial Type Strains, Phase II (KMG-II): from individual species to whole genera.</title>
        <authorList>
            <person name="Goeker M."/>
        </authorList>
    </citation>
    <scope>NUCLEOTIDE SEQUENCE [LARGE SCALE GENOMIC DNA]</scope>
    <source>
        <strain evidence="2 3">DSM 100212</strain>
    </source>
</reference>
<dbReference type="InterPro" id="IPR000683">
    <property type="entry name" value="Gfo/Idh/MocA-like_OxRdtase_N"/>
</dbReference>
<evidence type="ECO:0000313" key="2">
    <source>
        <dbReference type="EMBL" id="PRY85223.1"/>
    </source>
</evidence>
<sequence length="308" mass="33272">MSDQIKLALVGLGTIARSQHLPSIAATDGITLTAIASRNAQEAGLANYTDIDALLAAEDVQAVSLCTPPQGRFAQAASAIAAGRHVMLEKPPGVGVSEIHALRRLAQAKGVTLFTTWHSREAAVVETARSMLADADILRVDIDWREDVRQWHPGQQWIWQAGGLGVFDPGINALSILTRILPDPVFVTDAQLEVPENCQTPIAAAVQMSAGGKAQVSAAFDWRWQGPPQWDIAVQTTTGTITLKKGGAELWLDGVLHSSSEDHEYRRLYARFVELIGRGESDVDVMPLQLVADAFLVGSRSMVEPFHD</sequence>
<dbReference type="Gene3D" id="3.40.50.720">
    <property type="entry name" value="NAD(P)-binding Rossmann-like Domain"/>
    <property type="match status" value="1"/>
</dbReference>
<dbReference type="GO" id="GO:0000166">
    <property type="term" value="F:nucleotide binding"/>
    <property type="evidence" value="ECO:0007669"/>
    <property type="project" value="InterPro"/>
</dbReference>
<dbReference type="RefSeq" id="WP_106267771.1">
    <property type="nucleotide sequence ID" value="NZ_PVTQ01000017.1"/>
</dbReference>
<dbReference type="InterPro" id="IPR036291">
    <property type="entry name" value="NAD(P)-bd_dom_sf"/>
</dbReference>
<gene>
    <name evidence="2" type="ORF">CLV74_11748</name>
</gene>
<dbReference type="Pfam" id="PF01408">
    <property type="entry name" value="GFO_IDH_MocA"/>
    <property type="match status" value="1"/>
</dbReference>
<dbReference type="PANTHER" id="PTHR43818:SF7">
    <property type="entry name" value="DEHYDROGENASE"/>
    <property type="match status" value="1"/>
</dbReference>
<dbReference type="SUPFAM" id="SSF51735">
    <property type="entry name" value="NAD(P)-binding Rossmann-fold domains"/>
    <property type="match status" value="1"/>
</dbReference>
<evidence type="ECO:0000259" key="1">
    <source>
        <dbReference type="Pfam" id="PF01408"/>
    </source>
</evidence>
<dbReference type="AlphaFoldDB" id="A0A2T0WES8"/>
<dbReference type="InterPro" id="IPR050463">
    <property type="entry name" value="Gfo/Idh/MocA_oxidrdct_glycsds"/>
</dbReference>